<gene>
    <name evidence="2" type="ORF">SDRG_07826</name>
</gene>
<dbReference type="Proteomes" id="UP000030762">
    <property type="component" value="Unassembled WGS sequence"/>
</dbReference>
<organism evidence="2 3">
    <name type="scientific">Saprolegnia diclina (strain VS20)</name>
    <dbReference type="NCBI Taxonomy" id="1156394"/>
    <lineage>
        <taxon>Eukaryota</taxon>
        <taxon>Sar</taxon>
        <taxon>Stramenopiles</taxon>
        <taxon>Oomycota</taxon>
        <taxon>Saprolegniomycetes</taxon>
        <taxon>Saprolegniales</taxon>
        <taxon>Saprolegniaceae</taxon>
        <taxon>Saprolegnia</taxon>
    </lineage>
</organism>
<dbReference type="InParanoid" id="T0RPU6"/>
<protein>
    <recommendedName>
        <fullName evidence="4">Ndc10 domain-containing protein</fullName>
    </recommendedName>
</protein>
<dbReference type="RefSeq" id="XP_008611904.1">
    <property type="nucleotide sequence ID" value="XM_008613682.1"/>
</dbReference>
<feature type="compositionally biased region" description="Low complexity" evidence="1">
    <location>
        <begin position="31"/>
        <end position="43"/>
    </location>
</feature>
<dbReference type="GeneID" id="19948553"/>
<dbReference type="eggNOG" id="ENOG502SRD3">
    <property type="taxonomic scope" value="Eukaryota"/>
</dbReference>
<sequence>MVEAKRKQRAEGADEDDADPPRRLVKRIRTARAAPRSAAKATTSNAARQVSNQDVESPGFLLPVAESLGSDGEIGEEVDDVGVPPGTRGQRRSAEAIFDAFMTEANYTWDTVREDWKKTRAAEVESSALPRRNIYTILHNFVVFLYNRTSKRSKNSEGVLSLGTADNYLSQIKNRMIQDFSATSLRNSARCTKIRSFLRHKFTDRAGQKQLFQQQAPAMTVQDVNILGSMLHKRGDKKSIHVACTLTIMWHMLGRAIDSCWLTRQQLSIVPGGDLFVNFARLKTSSLQGVALVPHKTDPLLCPFVALAVLLVTSEPSPLVIELVRDQGSSTRDMEDVGAISQLEASIEGIADDLGETPEFDDDEPDDAGAEAKAARAKIQADRKRPSMAQLLNAQLKDLEREYKGSGVVDELDSVGLTPGLQLHSVCRGSAACASSSHNINMQWICTRGHWPMDSLSKAFAYIGTTLQDDKKIAKCLSGWDPEATVIPPSLKPVTDTHTEQDNAALLRFKHRVFKNALGFNGTQERSNVPNAVCNALFASLLMHLPFLLELSPTSDLARVVRGACDESRCSLEQLKAASDTIRQKFESDHPRHECKTCDIPMQFRELHAKLDVLQASFERFTQVMLQQQQLSSGGSQPPLAPALVESPPAAIAPLAATPMHWLDTYNKITPKTFVYKWFTEEPWTREIQGGPYQSTDEQPQEFVGHYRARSSSSLSYLGPSRP</sequence>
<evidence type="ECO:0000256" key="1">
    <source>
        <dbReference type="SAM" id="MobiDB-lite"/>
    </source>
</evidence>
<evidence type="ECO:0000313" key="3">
    <source>
        <dbReference type="Proteomes" id="UP000030762"/>
    </source>
</evidence>
<feature type="compositionally biased region" description="Polar residues" evidence="1">
    <location>
        <begin position="44"/>
        <end position="54"/>
    </location>
</feature>
<dbReference type="STRING" id="1156394.T0RPU6"/>
<evidence type="ECO:0000313" key="2">
    <source>
        <dbReference type="EMBL" id="EQC34498.1"/>
    </source>
</evidence>
<dbReference type="AlphaFoldDB" id="T0RPU6"/>
<reference evidence="2 3" key="1">
    <citation type="submission" date="2012-04" db="EMBL/GenBank/DDBJ databases">
        <title>The Genome Sequence of Saprolegnia declina VS20.</title>
        <authorList>
            <consortium name="The Broad Institute Genome Sequencing Platform"/>
            <person name="Russ C."/>
            <person name="Nusbaum C."/>
            <person name="Tyler B."/>
            <person name="van West P."/>
            <person name="Dieguez-Uribeondo J."/>
            <person name="de Bruijn I."/>
            <person name="Tripathy S."/>
            <person name="Jiang R."/>
            <person name="Young S.K."/>
            <person name="Zeng Q."/>
            <person name="Gargeya S."/>
            <person name="Fitzgerald M."/>
            <person name="Haas B."/>
            <person name="Abouelleil A."/>
            <person name="Alvarado L."/>
            <person name="Arachchi H.M."/>
            <person name="Berlin A."/>
            <person name="Chapman S.B."/>
            <person name="Goldberg J."/>
            <person name="Griggs A."/>
            <person name="Gujja S."/>
            <person name="Hansen M."/>
            <person name="Howarth C."/>
            <person name="Imamovic A."/>
            <person name="Larimer J."/>
            <person name="McCowen C."/>
            <person name="Montmayeur A."/>
            <person name="Murphy C."/>
            <person name="Neiman D."/>
            <person name="Pearson M."/>
            <person name="Priest M."/>
            <person name="Roberts A."/>
            <person name="Saif S."/>
            <person name="Shea T."/>
            <person name="Sisk P."/>
            <person name="Sykes S."/>
            <person name="Wortman J."/>
            <person name="Nusbaum C."/>
            <person name="Birren B."/>
        </authorList>
    </citation>
    <scope>NUCLEOTIDE SEQUENCE [LARGE SCALE GENOMIC DNA]</scope>
    <source>
        <strain evidence="2 3">VS20</strain>
    </source>
</reference>
<accession>T0RPU6</accession>
<feature type="region of interest" description="Disordered" evidence="1">
    <location>
        <begin position="1"/>
        <end position="54"/>
    </location>
</feature>
<dbReference type="VEuPathDB" id="FungiDB:SDRG_07826"/>
<proteinExistence type="predicted"/>
<name>T0RPU6_SAPDV</name>
<dbReference type="OrthoDB" id="126267at2759"/>
<dbReference type="EMBL" id="JH767154">
    <property type="protein sequence ID" value="EQC34498.1"/>
    <property type="molecule type" value="Genomic_DNA"/>
</dbReference>
<keyword evidence="3" id="KW-1185">Reference proteome</keyword>
<dbReference type="OMA" id="HPRHECK"/>
<evidence type="ECO:0008006" key="4">
    <source>
        <dbReference type="Google" id="ProtNLM"/>
    </source>
</evidence>